<gene>
    <name evidence="2" type="ORF">KC717_02625</name>
</gene>
<dbReference type="SUPFAM" id="SSF55729">
    <property type="entry name" value="Acyl-CoA N-acyltransferases (Nat)"/>
    <property type="match status" value="1"/>
</dbReference>
<dbReference type="CDD" id="cd04301">
    <property type="entry name" value="NAT_SF"/>
    <property type="match status" value="1"/>
</dbReference>
<dbReference type="Proteomes" id="UP000754563">
    <property type="component" value="Unassembled WGS sequence"/>
</dbReference>
<dbReference type="AlphaFoldDB" id="A0A955L7L6"/>
<evidence type="ECO:0000313" key="2">
    <source>
        <dbReference type="EMBL" id="MCA9385517.1"/>
    </source>
</evidence>
<organism evidence="2 3">
    <name type="scientific">Candidatus Dojkabacteria bacterium</name>
    <dbReference type="NCBI Taxonomy" id="2099670"/>
    <lineage>
        <taxon>Bacteria</taxon>
        <taxon>Candidatus Dojkabacteria</taxon>
    </lineage>
</organism>
<dbReference type="Gene3D" id="3.40.630.30">
    <property type="match status" value="1"/>
</dbReference>
<name>A0A955L7L6_9BACT</name>
<dbReference type="InterPro" id="IPR000182">
    <property type="entry name" value="GNAT_dom"/>
</dbReference>
<sequence>MIKIKNVQQPLKREVVNQLISAIKRDPDVVFISRYKWSGYKDMYVVEQNKQFIGCCILKFYEDWIKLGPLVLLPQARGKGIGTKLVCKMEHDLKDTNLFCTSTNTRIHKILDSLGFEEIEPKRSPCKIRSILLKEFLEYLSFRSVFEGIRKWISLPRREKRKYYIRQRY</sequence>
<protein>
    <submittedName>
        <fullName evidence="2">GNAT family N-acetyltransferase</fullName>
    </submittedName>
</protein>
<reference evidence="2" key="2">
    <citation type="journal article" date="2021" name="Microbiome">
        <title>Successional dynamics and alternative stable states in a saline activated sludge microbial community over 9 years.</title>
        <authorList>
            <person name="Wang Y."/>
            <person name="Ye J."/>
            <person name="Ju F."/>
            <person name="Liu L."/>
            <person name="Boyd J.A."/>
            <person name="Deng Y."/>
            <person name="Parks D.H."/>
            <person name="Jiang X."/>
            <person name="Yin X."/>
            <person name="Woodcroft B.J."/>
            <person name="Tyson G.W."/>
            <person name="Hugenholtz P."/>
            <person name="Polz M.F."/>
            <person name="Zhang T."/>
        </authorList>
    </citation>
    <scope>NUCLEOTIDE SEQUENCE</scope>
    <source>
        <strain evidence="2">HKST-UBA11</strain>
    </source>
</reference>
<evidence type="ECO:0000259" key="1">
    <source>
        <dbReference type="PROSITE" id="PS51186"/>
    </source>
</evidence>
<evidence type="ECO:0000313" key="3">
    <source>
        <dbReference type="Proteomes" id="UP000754563"/>
    </source>
</evidence>
<dbReference type="EMBL" id="JAGQLH010000024">
    <property type="protein sequence ID" value="MCA9385517.1"/>
    <property type="molecule type" value="Genomic_DNA"/>
</dbReference>
<proteinExistence type="predicted"/>
<reference evidence="2" key="1">
    <citation type="submission" date="2020-04" db="EMBL/GenBank/DDBJ databases">
        <authorList>
            <person name="Zhang T."/>
        </authorList>
    </citation>
    <scope>NUCLEOTIDE SEQUENCE</scope>
    <source>
        <strain evidence="2">HKST-UBA11</strain>
    </source>
</reference>
<dbReference type="Pfam" id="PF13508">
    <property type="entry name" value="Acetyltransf_7"/>
    <property type="match status" value="1"/>
</dbReference>
<dbReference type="PROSITE" id="PS51186">
    <property type="entry name" value="GNAT"/>
    <property type="match status" value="1"/>
</dbReference>
<feature type="domain" description="N-acetyltransferase" evidence="1">
    <location>
        <begin position="2"/>
        <end position="138"/>
    </location>
</feature>
<dbReference type="GO" id="GO:0016747">
    <property type="term" value="F:acyltransferase activity, transferring groups other than amino-acyl groups"/>
    <property type="evidence" value="ECO:0007669"/>
    <property type="project" value="InterPro"/>
</dbReference>
<comment type="caution">
    <text evidence="2">The sequence shown here is derived from an EMBL/GenBank/DDBJ whole genome shotgun (WGS) entry which is preliminary data.</text>
</comment>
<accession>A0A955L7L6</accession>
<dbReference type="InterPro" id="IPR016181">
    <property type="entry name" value="Acyl_CoA_acyltransferase"/>
</dbReference>